<dbReference type="Proteomes" id="UP000271974">
    <property type="component" value="Unassembled WGS sequence"/>
</dbReference>
<organism evidence="2 3">
    <name type="scientific">Elysia chlorotica</name>
    <name type="common">Eastern emerald elysia</name>
    <name type="synonym">Sea slug</name>
    <dbReference type="NCBI Taxonomy" id="188477"/>
    <lineage>
        <taxon>Eukaryota</taxon>
        <taxon>Metazoa</taxon>
        <taxon>Spiralia</taxon>
        <taxon>Lophotrochozoa</taxon>
        <taxon>Mollusca</taxon>
        <taxon>Gastropoda</taxon>
        <taxon>Heterobranchia</taxon>
        <taxon>Euthyneura</taxon>
        <taxon>Panpulmonata</taxon>
        <taxon>Sacoglossa</taxon>
        <taxon>Placobranchoidea</taxon>
        <taxon>Plakobranchidae</taxon>
        <taxon>Elysia</taxon>
    </lineage>
</organism>
<name>A0A433TID1_ELYCH</name>
<gene>
    <name evidence="2" type="ORF">EGW08_010931</name>
</gene>
<feature type="compositionally biased region" description="Basic residues" evidence="1">
    <location>
        <begin position="21"/>
        <end position="31"/>
    </location>
</feature>
<dbReference type="EMBL" id="RQTK01000344">
    <property type="protein sequence ID" value="RUS81324.1"/>
    <property type="molecule type" value="Genomic_DNA"/>
</dbReference>
<keyword evidence="3" id="KW-1185">Reference proteome</keyword>
<evidence type="ECO:0000313" key="2">
    <source>
        <dbReference type="EMBL" id="RUS81324.1"/>
    </source>
</evidence>
<comment type="caution">
    <text evidence="2">The sequence shown here is derived from an EMBL/GenBank/DDBJ whole genome shotgun (WGS) entry which is preliminary data.</text>
</comment>
<proteinExistence type="predicted"/>
<reference evidence="2 3" key="1">
    <citation type="submission" date="2019-01" db="EMBL/GenBank/DDBJ databases">
        <title>A draft genome assembly of the solar-powered sea slug Elysia chlorotica.</title>
        <authorList>
            <person name="Cai H."/>
            <person name="Li Q."/>
            <person name="Fang X."/>
            <person name="Li J."/>
            <person name="Curtis N.E."/>
            <person name="Altenburger A."/>
            <person name="Shibata T."/>
            <person name="Feng M."/>
            <person name="Maeda T."/>
            <person name="Schwartz J.A."/>
            <person name="Shigenobu S."/>
            <person name="Lundholm N."/>
            <person name="Nishiyama T."/>
            <person name="Yang H."/>
            <person name="Hasebe M."/>
            <person name="Li S."/>
            <person name="Pierce S.K."/>
            <person name="Wang J."/>
        </authorList>
    </citation>
    <scope>NUCLEOTIDE SEQUENCE [LARGE SCALE GENOMIC DNA]</scope>
    <source>
        <strain evidence="2">EC2010</strain>
        <tissue evidence="2">Whole organism of an adult</tissue>
    </source>
</reference>
<feature type="region of interest" description="Disordered" evidence="1">
    <location>
        <begin position="1"/>
        <end position="140"/>
    </location>
</feature>
<evidence type="ECO:0000313" key="3">
    <source>
        <dbReference type="Proteomes" id="UP000271974"/>
    </source>
</evidence>
<feature type="compositionally biased region" description="Polar residues" evidence="1">
    <location>
        <begin position="90"/>
        <end position="140"/>
    </location>
</feature>
<protein>
    <submittedName>
        <fullName evidence="2">Uncharacterized protein</fullName>
    </submittedName>
</protein>
<sequence length="156" mass="16152">MSESSDAEPSHRTSRSLRSQRASRMRRRHHNAAGSGLAACRGSETVHTGGHRSDVQSCAASTSQTTLSASRLSPSSTTSRPISLTTTPSENNPESSMPALVSSQIPGTMSRTGLSSVIVSASPDQGTGPSNSATAGLSADQQQLMEETIVAVKVPM</sequence>
<feature type="non-terminal residue" evidence="2">
    <location>
        <position position="156"/>
    </location>
</feature>
<feature type="compositionally biased region" description="Low complexity" evidence="1">
    <location>
        <begin position="56"/>
        <end position="89"/>
    </location>
</feature>
<dbReference type="AlphaFoldDB" id="A0A433TID1"/>
<accession>A0A433TID1</accession>
<evidence type="ECO:0000256" key="1">
    <source>
        <dbReference type="SAM" id="MobiDB-lite"/>
    </source>
</evidence>